<proteinExistence type="predicted"/>
<protein>
    <submittedName>
        <fullName evidence="1">24485_t:CDS:1</fullName>
    </submittedName>
</protein>
<reference evidence="1" key="1">
    <citation type="submission" date="2021-06" db="EMBL/GenBank/DDBJ databases">
        <authorList>
            <person name="Kallberg Y."/>
            <person name="Tangrot J."/>
            <person name="Rosling A."/>
        </authorList>
    </citation>
    <scope>NUCLEOTIDE SEQUENCE</scope>
    <source>
        <strain evidence="1">MA453B</strain>
    </source>
</reference>
<evidence type="ECO:0000313" key="2">
    <source>
        <dbReference type="Proteomes" id="UP000789405"/>
    </source>
</evidence>
<sequence>EYNLNGIIDPNLNKLTKANSSYLMENDLKELNEMQQYITFDTCDTNEKNIIQPEAQKDNEVTSEKNNLAMLEENFLEFNHISDLSPNNDIVCKPITMLVTTAVATSVVKKTIYKRNQYGQIWGLAHKATLLALKNKKEDIRTLVNDSMQIKDLVAINQQSVSITPNTIEQYVNQDNREEEQVYEVNEYTSTG</sequence>
<name>A0A9N9J747_9GLOM</name>
<keyword evidence="2" id="KW-1185">Reference proteome</keyword>
<gene>
    <name evidence="1" type="ORF">DERYTH_LOCUS18310</name>
</gene>
<dbReference type="AlphaFoldDB" id="A0A9N9J747"/>
<feature type="non-terminal residue" evidence="1">
    <location>
        <position position="192"/>
    </location>
</feature>
<dbReference type="OrthoDB" id="10575642at2759"/>
<dbReference type="EMBL" id="CAJVPY010018388">
    <property type="protein sequence ID" value="CAG8766776.1"/>
    <property type="molecule type" value="Genomic_DNA"/>
</dbReference>
<comment type="caution">
    <text evidence="1">The sequence shown here is derived from an EMBL/GenBank/DDBJ whole genome shotgun (WGS) entry which is preliminary data.</text>
</comment>
<accession>A0A9N9J747</accession>
<organism evidence="1 2">
    <name type="scientific">Dentiscutata erythropus</name>
    <dbReference type="NCBI Taxonomy" id="1348616"/>
    <lineage>
        <taxon>Eukaryota</taxon>
        <taxon>Fungi</taxon>
        <taxon>Fungi incertae sedis</taxon>
        <taxon>Mucoromycota</taxon>
        <taxon>Glomeromycotina</taxon>
        <taxon>Glomeromycetes</taxon>
        <taxon>Diversisporales</taxon>
        <taxon>Gigasporaceae</taxon>
        <taxon>Dentiscutata</taxon>
    </lineage>
</organism>
<feature type="non-terminal residue" evidence="1">
    <location>
        <position position="1"/>
    </location>
</feature>
<evidence type="ECO:0000313" key="1">
    <source>
        <dbReference type="EMBL" id="CAG8766776.1"/>
    </source>
</evidence>
<dbReference type="Proteomes" id="UP000789405">
    <property type="component" value="Unassembled WGS sequence"/>
</dbReference>